<dbReference type="InterPro" id="IPR009241">
    <property type="entry name" value="HigB-like"/>
</dbReference>
<dbReference type="Pfam" id="PF05973">
    <property type="entry name" value="Gp49"/>
    <property type="match status" value="1"/>
</dbReference>
<dbReference type="EMBL" id="WWCU01000001">
    <property type="protein sequence ID" value="MYN05892.1"/>
    <property type="molecule type" value="Genomic_DNA"/>
</dbReference>
<evidence type="ECO:0000256" key="1">
    <source>
        <dbReference type="SAM" id="MobiDB-lite"/>
    </source>
</evidence>
<sequence length="118" mass="13273">MADSTKLAPKPVEFRGSSLDDLRAFPTAAKREAGHQIDLVQNGKEPDDWKPMATTVGPGAKEIRIRDEAGAFRVIYVAKFDDAIYVLHCFQKKTEQTSKHDIALADKRYRDLKKELGK</sequence>
<gene>
    <name evidence="2" type="ORF">GTP77_00910</name>
</gene>
<dbReference type="RefSeq" id="WP_161070282.1">
    <property type="nucleotide sequence ID" value="NZ_WWCU01000001.1"/>
</dbReference>
<keyword evidence="3" id="KW-1185">Reference proteome</keyword>
<dbReference type="AlphaFoldDB" id="A0A7X4KKB5"/>
<reference evidence="2 3" key="1">
    <citation type="submission" date="2019-12" db="EMBL/GenBank/DDBJ databases">
        <title>Novel species isolated from a subtropical stream in China.</title>
        <authorList>
            <person name="Lu H."/>
        </authorList>
    </citation>
    <scope>NUCLEOTIDE SEQUENCE [LARGE SCALE GENOMIC DNA]</scope>
    <source>
        <strain evidence="2 3">FT127W</strain>
    </source>
</reference>
<proteinExistence type="predicted"/>
<organism evidence="2 3">
    <name type="scientific">Pseudoduganella aquatica</name>
    <dbReference type="NCBI Taxonomy" id="2660641"/>
    <lineage>
        <taxon>Bacteria</taxon>
        <taxon>Pseudomonadati</taxon>
        <taxon>Pseudomonadota</taxon>
        <taxon>Betaproteobacteria</taxon>
        <taxon>Burkholderiales</taxon>
        <taxon>Oxalobacteraceae</taxon>
        <taxon>Telluria group</taxon>
        <taxon>Pseudoduganella</taxon>
    </lineage>
</organism>
<dbReference type="Proteomes" id="UP000450676">
    <property type="component" value="Unassembled WGS sequence"/>
</dbReference>
<name>A0A7X4KKB5_9BURK</name>
<feature type="region of interest" description="Disordered" evidence="1">
    <location>
        <begin position="33"/>
        <end position="55"/>
    </location>
</feature>
<evidence type="ECO:0000313" key="3">
    <source>
        <dbReference type="Proteomes" id="UP000450676"/>
    </source>
</evidence>
<accession>A0A7X4KKB5</accession>
<protein>
    <submittedName>
        <fullName evidence="2">Type II toxin-antitoxin system RelE/ParE family toxin</fullName>
    </submittedName>
</protein>
<evidence type="ECO:0000313" key="2">
    <source>
        <dbReference type="EMBL" id="MYN05892.1"/>
    </source>
</evidence>
<comment type="caution">
    <text evidence="2">The sequence shown here is derived from an EMBL/GenBank/DDBJ whole genome shotgun (WGS) entry which is preliminary data.</text>
</comment>